<dbReference type="RefSeq" id="WP_169712333.1">
    <property type="nucleotide sequence ID" value="NZ_PVXO01000044.1"/>
</dbReference>
<evidence type="ECO:0000313" key="2">
    <source>
        <dbReference type="EMBL" id="PRR78472.1"/>
    </source>
</evidence>
<feature type="compositionally biased region" description="Gly residues" evidence="1">
    <location>
        <begin position="47"/>
        <end position="57"/>
    </location>
</feature>
<feature type="region of interest" description="Disordered" evidence="1">
    <location>
        <begin position="33"/>
        <end position="57"/>
    </location>
</feature>
<name>A0A2T0B3M3_9CLOT</name>
<evidence type="ECO:0000313" key="3">
    <source>
        <dbReference type="Proteomes" id="UP000239706"/>
    </source>
</evidence>
<reference evidence="2 3" key="1">
    <citation type="submission" date="2018-03" db="EMBL/GenBank/DDBJ databases">
        <title>Genome sequence of Clostridium liquoris DSM 100320.</title>
        <authorList>
            <person name="Poehlein A."/>
            <person name="Daniel R."/>
        </authorList>
    </citation>
    <scope>NUCLEOTIDE SEQUENCE [LARGE SCALE GENOMIC DNA]</scope>
    <source>
        <strain evidence="2 3">DSM 100320</strain>
    </source>
</reference>
<accession>A0A2T0B3M3</accession>
<protein>
    <submittedName>
        <fullName evidence="2">Uncharacterized protein</fullName>
    </submittedName>
</protein>
<dbReference type="Proteomes" id="UP000239706">
    <property type="component" value="Unassembled WGS sequence"/>
</dbReference>
<proteinExistence type="predicted"/>
<evidence type="ECO:0000256" key="1">
    <source>
        <dbReference type="SAM" id="MobiDB-lite"/>
    </source>
</evidence>
<dbReference type="GeneID" id="70578375"/>
<gene>
    <name evidence="2" type="ORF">CLLI_15560</name>
</gene>
<comment type="caution">
    <text evidence="2">The sequence shown here is derived from an EMBL/GenBank/DDBJ whole genome shotgun (WGS) entry which is preliminary data.</text>
</comment>
<dbReference type="EMBL" id="PVXO01000044">
    <property type="protein sequence ID" value="PRR78472.1"/>
    <property type="molecule type" value="Genomic_DNA"/>
</dbReference>
<organism evidence="2 3">
    <name type="scientific">Clostridium liquoris</name>
    <dbReference type="NCBI Taxonomy" id="1289519"/>
    <lineage>
        <taxon>Bacteria</taxon>
        <taxon>Bacillati</taxon>
        <taxon>Bacillota</taxon>
        <taxon>Clostridia</taxon>
        <taxon>Eubacteriales</taxon>
        <taxon>Clostridiaceae</taxon>
        <taxon>Clostridium</taxon>
    </lineage>
</organism>
<sequence>MQANKETHEEMVGVLTAMSIVSKRLARRLLELEKGEEENEQNQTGTRCGGGSTKSCR</sequence>
<keyword evidence="3" id="KW-1185">Reference proteome</keyword>
<dbReference type="AlphaFoldDB" id="A0A2T0B3M3"/>